<keyword evidence="4" id="KW-1185">Reference proteome</keyword>
<dbReference type="CDD" id="cd05379">
    <property type="entry name" value="CAP_bacterial"/>
    <property type="match status" value="1"/>
</dbReference>
<dbReference type="SUPFAM" id="SSF55797">
    <property type="entry name" value="PR-1-like"/>
    <property type="match status" value="1"/>
</dbReference>
<comment type="caution">
    <text evidence="3">The sequence shown here is derived from an EMBL/GenBank/DDBJ whole genome shotgun (WGS) entry which is preliminary data.</text>
</comment>
<dbReference type="EMBL" id="JAHCVJ010000002">
    <property type="protein sequence ID" value="MBT0664112.1"/>
    <property type="molecule type" value="Genomic_DNA"/>
</dbReference>
<dbReference type="InterPro" id="IPR035940">
    <property type="entry name" value="CAP_sf"/>
</dbReference>
<reference evidence="3 4" key="1">
    <citation type="submission" date="2021-05" db="EMBL/GenBank/DDBJ databases">
        <title>The draft genome of Geobacter pelophilus DSM 12255.</title>
        <authorList>
            <person name="Xu Z."/>
            <person name="Masuda Y."/>
            <person name="Itoh H."/>
            <person name="Senoo K."/>
        </authorList>
    </citation>
    <scope>NUCLEOTIDE SEQUENCE [LARGE SCALE GENOMIC DNA]</scope>
    <source>
        <strain evidence="3 4">DSM 12255</strain>
    </source>
</reference>
<proteinExistence type="predicted"/>
<protein>
    <submittedName>
        <fullName evidence="3">CAP domain-containing protein</fullName>
    </submittedName>
</protein>
<dbReference type="InterPro" id="IPR014044">
    <property type="entry name" value="CAP_dom"/>
</dbReference>
<evidence type="ECO:0000313" key="4">
    <source>
        <dbReference type="Proteomes" id="UP000811899"/>
    </source>
</evidence>
<evidence type="ECO:0000256" key="1">
    <source>
        <dbReference type="SAM" id="SignalP"/>
    </source>
</evidence>
<feature type="domain" description="SCP" evidence="2">
    <location>
        <begin position="32"/>
        <end position="130"/>
    </location>
</feature>
<feature type="signal peptide" evidence="1">
    <location>
        <begin position="1"/>
        <end position="24"/>
    </location>
</feature>
<evidence type="ECO:0000259" key="2">
    <source>
        <dbReference type="Pfam" id="PF00188"/>
    </source>
</evidence>
<dbReference type="PANTHER" id="PTHR31157">
    <property type="entry name" value="SCP DOMAIN-CONTAINING PROTEIN"/>
    <property type="match status" value="1"/>
</dbReference>
<organism evidence="3 4">
    <name type="scientific">Geoanaerobacter pelophilus</name>
    <dbReference type="NCBI Taxonomy" id="60036"/>
    <lineage>
        <taxon>Bacteria</taxon>
        <taxon>Pseudomonadati</taxon>
        <taxon>Thermodesulfobacteriota</taxon>
        <taxon>Desulfuromonadia</taxon>
        <taxon>Geobacterales</taxon>
        <taxon>Geobacteraceae</taxon>
        <taxon>Geoanaerobacter</taxon>
    </lineage>
</organism>
<name>A0AAW4L1Q7_9BACT</name>
<dbReference type="AlphaFoldDB" id="A0AAW4L1Q7"/>
<dbReference type="Proteomes" id="UP000811899">
    <property type="component" value="Unassembled WGS sequence"/>
</dbReference>
<keyword evidence="1" id="KW-0732">Signal</keyword>
<gene>
    <name evidence="3" type="ORF">KI809_07330</name>
</gene>
<feature type="chain" id="PRO_5043453354" evidence="1">
    <location>
        <begin position="25"/>
        <end position="141"/>
    </location>
</feature>
<dbReference type="PANTHER" id="PTHR31157:SF1">
    <property type="entry name" value="SCP DOMAIN-CONTAINING PROTEIN"/>
    <property type="match status" value="1"/>
</dbReference>
<dbReference type="Gene3D" id="3.40.33.10">
    <property type="entry name" value="CAP"/>
    <property type="match status" value="1"/>
</dbReference>
<dbReference type="Pfam" id="PF00188">
    <property type="entry name" value="CAP"/>
    <property type="match status" value="1"/>
</dbReference>
<sequence length="141" mass="15558">MDTLLTRALPAILLMLLLAGPALAGTYEDDLLALINKYRAEHRLKPLTMRPTYVNLAYEESLAMRKVGRMSHDGFPASFRKATATGANSCVENVAWNFSTAHGLFKGWQKSPEHDRNMRDPAITGAGIAKVGPYITFIACY</sequence>
<evidence type="ECO:0000313" key="3">
    <source>
        <dbReference type="EMBL" id="MBT0664112.1"/>
    </source>
</evidence>
<accession>A0AAW4L1Q7</accession>